<reference evidence="2 3" key="1">
    <citation type="journal article" date="2016" name="Sci. Rep.">
        <title>Insights into Adaptations to a Near-Obligate Nematode Endoparasitic Lifestyle from the Finished Genome of Drechmeria coniospora.</title>
        <authorList>
            <person name="Zhang L."/>
            <person name="Zhou Z."/>
            <person name="Guo Q."/>
            <person name="Fokkens L."/>
            <person name="Miskei M."/>
            <person name="Pocsi I."/>
            <person name="Zhang W."/>
            <person name="Chen M."/>
            <person name="Wang L."/>
            <person name="Sun Y."/>
            <person name="Donzelli B.G."/>
            <person name="Gibson D.M."/>
            <person name="Nelson D.R."/>
            <person name="Luo J.G."/>
            <person name="Rep M."/>
            <person name="Liu H."/>
            <person name="Yang S."/>
            <person name="Wang J."/>
            <person name="Krasnoff S.B."/>
            <person name="Xu Y."/>
            <person name="Molnar I."/>
            <person name="Lin M."/>
        </authorList>
    </citation>
    <scope>NUCLEOTIDE SEQUENCE [LARGE SCALE GENOMIC DNA]</scope>
    <source>
        <strain evidence="2 3">ARSEF 6962</strain>
    </source>
</reference>
<proteinExistence type="predicted"/>
<evidence type="ECO:0000256" key="1">
    <source>
        <dbReference type="SAM" id="MobiDB-lite"/>
    </source>
</evidence>
<dbReference type="Proteomes" id="UP000076580">
    <property type="component" value="Chromosome 02"/>
</dbReference>
<name>A0A151GM48_DRECN</name>
<dbReference type="InParanoid" id="A0A151GM48"/>
<feature type="region of interest" description="Disordered" evidence="1">
    <location>
        <begin position="18"/>
        <end position="41"/>
    </location>
</feature>
<dbReference type="RefSeq" id="XP_040657546.1">
    <property type="nucleotide sequence ID" value="XM_040802513.1"/>
</dbReference>
<gene>
    <name evidence="2" type="ORF">DCS_05207</name>
</gene>
<keyword evidence="3" id="KW-1185">Reference proteome</keyword>
<evidence type="ECO:0000313" key="2">
    <source>
        <dbReference type="EMBL" id="KYK58194.1"/>
    </source>
</evidence>
<protein>
    <submittedName>
        <fullName evidence="2">Uncharacterized protein</fullName>
    </submittedName>
</protein>
<evidence type="ECO:0000313" key="3">
    <source>
        <dbReference type="Proteomes" id="UP000076580"/>
    </source>
</evidence>
<feature type="compositionally biased region" description="Polar residues" evidence="1">
    <location>
        <begin position="21"/>
        <end position="41"/>
    </location>
</feature>
<dbReference type="EMBL" id="LAYC01000002">
    <property type="protein sequence ID" value="KYK58194.1"/>
    <property type="molecule type" value="Genomic_DNA"/>
</dbReference>
<organism evidence="2 3">
    <name type="scientific">Drechmeria coniospora</name>
    <name type="common">Nematophagous fungus</name>
    <name type="synonym">Meria coniospora</name>
    <dbReference type="NCBI Taxonomy" id="98403"/>
    <lineage>
        <taxon>Eukaryota</taxon>
        <taxon>Fungi</taxon>
        <taxon>Dikarya</taxon>
        <taxon>Ascomycota</taxon>
        <taxon>Pezizomycotina</taxon>
        <taxon>Sordariomycetes</taxon>
        <taxon>Hypocreomycetidae</taxon>
        <taxon>Hypocreales</taxon>
        <taxon>Ophiocordycipitaceae</taxon>
        <taxon>Drechmeria</taxon>
    </lineage>
</organism>
<accession>A0A151GM48</accession>
<sequence>MAPRMLNAAIAMKGSSAKPIGQTQDYGSSTATANEEDNGQSTESVRILDLGGWGFGPSSTGLSASWLTDAAVFAFLILPWGKGVRRDSYVLICVCIDLRDTAGKLGIVIILYEVMAPIRIVFKMPEGGHAETVCFCTFESVTDVLSNLMAACSETTDSNVDSGNSAAGGGYDDGWYKEVKADGPPCW</sequence>
<dbReference type="AlphaFoldDB" id="A0A151GM48"/>
<dbReference type="GeneID" id="63717850"/>
<comment type="caution">
    <text evidence="2">The sequence shown here is derived from an EMBL/GenBank/DDBJ whole genome shotgun (WGS) entry which is preliminary data.</text>
</comment>